<evidence type="ECO:0000259" key="2">
    <source>
        <dbReference type="Pfam" id="PF06580"/>
    </source>
</evidence>
<dbReference type="Pfam" id="PF06580">
    <property type="entry name" value="His_kinase"/>
    <property type="match status" value="1"/>
</dbReference>
<accession>A0AAU9D690</accession>
<dbReference type="GO" id="GO:0000155">
    <property type="term" value="F:phosphorelay sensor kinase activity"/>
    <property type="evidence" value="ECO:0007669"/>
    <property type="project" value="InterPro"/>
</dbReference>
<keyword evidence="4" id="KW-1185">Reference proteome</keyword>
<dbReference type="RefSeq" id="WP_338395018.1">
    <property type="nucleotide sequence ID" value="NZ_AP025315.1"/>
</dbReference>
<feature type="transmembrane region" description="Helical" evidence="1">
    <location>
        <begin position="12"/>
        <end position="35"/>
    </location>
</feature>
<dbReference type="InterPro" id="IPR036890">
    <property type="entry name" value="HATPase_C_sf"/>
</dbReference>
<sequence length="334" mass="39104">MREFIQKRRDVFYHLILWLVTGTFSVRDTVLAYGVARGLSLSTYFILVQLVCFYGAYFTILRFKKKRSHIIFPVYVITFVLFLWLELNPLLPGYDLERLQGFDAWMLGPMWTFFFVYAIHLVNAMEARTMEKQMLILEKERLKHELQFLKARINPHFLFNALNNIYSLAFQNDPMAATTVTKLSNLMRYMLTECDKTRVPLSKDFWFISQYVEMQLIERRNEWNVDVYFEDVRSSCQIAPLVLINFVENAFKHSDLDSNPKGWISVSGFVEEEELIFTVANTCGNGARAGLERETGEGIVNSKRQLELNYPNKHSLQIDTKNGEFKVSLSIKLM</sequence>
<organism evidence="3 4">
    <name type="scientific">Fulvitalea axinellae</name>
    <dbReference type="NCBI Taxonomy" id="1182444"/>
    <lineage>
        <taxon>Bacteria</taxon>
        <taxon>Pseudomonadati</taxon>
        <taxon>Bacteroidota</taxon>
        <taxon>Cytophagia</taxon>
        <taxon>Cytophagales</taxon>
        <taxon>Persicobacteraceae</taxon>
        <taxon>Fulvitalea</taxon>
    </lineage>
</organism>
<feature type="transmembrane region" description="Helical" evidence="1">
    <location>
        <begin position="41"/>
        <end position="61"/>
    </location>
</feature>
<proteinExistence type="predicted"/>
<dbReference type="InterPro" id="IPR010559">
    <property type="entry name" value="Sig_transdc_His_kin_internal"/>
</dbReference>
<keyword evidence="3" id="KW-0808">Transferase</keyword>
<keyword evidence="3" id="KW-0418">Kinase</keyword>
<keyword evidence="3" id="KW-0614">Plasmid</keyword>
<reference evidence="3 4" key="1">
    <citation type="submission" date="2021-12" db="EMBL/GenBank/DDBJ databases">
        <title>Genome sequencing of bacteria with rrn-lacking chromosome and rrn-plasmid.</title>
        <authorList>
            <person name="Anda M."/>
            <person name="Iwasaki W."/>
        </authorList>
    </citation>
    <scope>NUCLEOTIDE SEQUENCE [LARGE SCALE GENOMIC DNA]</scope>
    <source>
        <strain evidence="3 4">DSM 100852</strain>
        <plasmid evidence="3 4">pFA1</plasmid>
    </source>
</reference>
<dbReference type="Proteomes" id="UP001348817">
    <property type="component" value="Plasmid pFA1"/>
</dbReference>
<dbReference type="GO" id="GO:0016020">
    <property type="term" value="C:membrane"/>
    <property type="evidence" value="ECO:0007669"/>
    <property type="project" value="InterPro"/>
</dbReference>
<name>A0AAU9D690_9BACT</name>
<protein>
    <submittedName>
        <fullName evidence="3">Histidine kinase</fullName>
    </submittedName>
</protein>
<keyword evidence="1" id="KW-0812">Transmembrane</keyword>
<dbReference type="InterPro" id="IPR050640">
    <property type="entry name" value="Bact_2-comp_sensor_kinase"/>
</dbReference>
<keyword evidence="1" id="KW-0472">Membrane</keyword>
<dbReference type="EMBL" id="AP025315">
    <property type="protein sequence ID" value="BDD11528.1"/>
    <property type="molecule type" value="Genomic_DNA"/>
</dbReference>
<feature type="domain" description="Signal transduction histidine kinase internal region" evidence="2">
    <location>
        <begin position="145"/>
        <end position="217"/>
    </location>
</feature>
<feature type="transmembrane region" description="Helical" evidence="1">
    <location>
        <begin position="68"/>
        <end position="85"/>
    </location>
</feature>
<feature type="transmembrane region" description="Helical" evidence="1">
    <location>
        <begin position="105"/>
        <end position="125"/>
    </location>
</feature>
<dbReference type="PANTHER" id="PTHR34220">
    <property type="entry name" value="SENSOR HISTIDINE KINASE YPDA"/>
    <property type="match status" value="1"/>
</dbReference>
<dbReference type="KEGG" id="fax:FUAX_39600"/>
<dbReference type="SUPFAM" id="SSF55874">
    <property type="entry name" value="ATPase domain of HSP90 chaperone/DNA topoisomerase II/histidine kinase"/>
    <property type="match status" value="1"/>
</dbReference>
<evidence type="ECO:0000256" key="1">
    <source>
        <dbReference type="SAM" id="Phobius"/>
    </source>
</evidence>
<dbReference type="Gene3D" id="3.30.565.10">
    <property type="entry name" value="Histidine kinase-like ATPase, C-terminal domain"/>
    <property type="match status" value="1"/>
</dbReference>
<geneLocation type="plasmid" evidence="3 4">
    <name>pFA1</name>
</geneLocation>
<keyword evidence="1" id="KW-1133">Transmembrane helix</keyword>
<evidence type="ECO:0000313" key="3">
    <source>
        <dbReference type="EMBL" id="BDD11528.1"/>
    </source>
</evidence>
<evidence type="ECO:0000313" key="4">
    <source>
        <dbReference type="Proteomes" id="UP001348817"/>
    </source>
</evidence>
<gene>
    <name evidence="3" type="ORF">FUAX_39600</name>
</gene>
<dbReference type="PANTHER" id="PTHR34220:SF7">
    <property type="entry name" value="SENSOR HISTIDINE KINASE YPDA"/>
    <property type="match status" value="1"/>
</dbReference>
<dbReference type="AlphaFoldDB" id="A0AAU9D690"/>